<evidence type="ECO:0000256" key="2">
    <source>
        <dbReference type="SAM" id="Phobius"/>
    </source>
</evidence>
<organism evidence="4 5">
    <name type="scientific">Neonectria ditissima</name>
    <dbReference type="NCBI Taxonomy" id="78410"/>
    <lineage>
        <taxon>Eukaryota</taxon>
        <taxon>Fungi</taxon>
        <taxon>Dikarya</taxon>
        <taxon>Ascomycota</taxon>
        <taxon>Pezizomycotina</taxon>
        <taxon>Sordariomycetes</taxon>
        <taxon>Hypocreomycetidae</taxon>
        <taxon>Hypocreales</taxon>
        <taxon>Nectriaceae</taxon>
        <taxon>Neonectria</taxon>
    </lineage>
</organism>
<dbReference type="GO" id="GO:0032933">
    <property type="term" value="P:SREBP signaling pathway"/>
    <property type="evidence" value="ECO:0007669"/>
    <property type="project" value="InterPro"/>
</dbReference>
<feature type="transmembrane region" description="Helical" evidence="2">
    <location>
        <begin position="142"/>
        <end position="163"/>
    </location>
</feature>
<sequence>MSDDASPSSPARIDASSVEPSVEPSTQVEPSSVETSSANRVAWEPTADLTSATPSRRRAQSQSQRRKRKKIRKRNPGLARKLEFVTHLLKSLDTLVFVELSALYYMECSMFRFVLRAVGQYMYLTPKDDSFPFLMPASRMHVMLVVVPNIICMLLHLFCSLPVGPDYHRGYMHGGLVIDFVGQKPPTSRLYYILADVAILAIQCLMLTVHTERERLRLMLKTFRPMGSDLATQQAMTVPSIEDLDAEERGISRETSSSVTTDETNDVEMQPLRRASDADEASEQPGESESLSRELSTEESSRSPLSDLLSSGNAILGEYHVIHSIRSAAMDLERTAAHSLRTLSYGATMAALEARRRGANVTSRPVQTDRR</sequence>
<dbReference type="Proteomes" id="UP000050424">
    <property type="component" value="Unassembled WGS sequence"/>
</dbReference>
<feature type="transmembrane region" description="Helical" evidence="2">
    <location>
        <begin position="190"/>
        <end position="209"/>
    </location>
</feature>
<dbReference type="InterPro" id="IPR038967">
    <property type="entry name" value="Dsc4-like"/>
</dbReference>
<accession>A0A0P7BXJ7</accession>
<protein>
    <recommendedName>
        <fullName evidence="3">DUF1746 domain-containing protein</fullName>
    </recommendedName>
</protein>
<proteinExistence type="predicted"/>
<feature type="domain" description="DUF1746" evidence="3">
    <location>
        <begin position="91"/>
        <end position="206"/>
    </location>
</feature>
<reference evidence="4 5" key="1">
    <citation type="submission" date="2015-09" db="EMBL/GenBank/DDBJ databases">
        <title>Draft genome of a European isolate of the apple canker pathogen Neonectria ditissima.</title>
        <authorList>
            <person name="Gomez-Cortecero A."/>
            <person name="Harrison R.J."/>
            <person name="Armitage A.D."/>
        </authorList>
    </citation>
    <scope>NUCLEOTIDE SEQUENCE [LARGE SCALE GENOMIC DNA]</scope>
    <source>
        <strain evidence="4 5">R09/05</strain>
    </source>
</reference>
<dbReference type="GO" id="GO:0044695">
    <property type="term" value="C:Dsc E3 ubiquitin ligase complex"/>
    <property type="evidence" value="ECO:0007669"/>
    <property type="project" value="InterPro"/>
</dbReference>
<comment type="caution">
    <text evidence="4">The sequence shown here is derived from an EMBL/GenBank/DDBJ whole genome shotgun (WGS) entry which is preliminary data.</text>
</comment>
<feature type="compositionally biased region" description="Basic residues" evidence="1">
    <location>
        <begin position="55"/>
        <end position="73"/>
    </location>
</feature>
<feature type="compositionally biased region" description="Polar residues" evidence="1">
    <location>
        <begin position="253"/>
        <end position="262"/>
    </location>
</feature>
<feature type="region of interest" description="Disordered" evidence="1">
    <location>
        <begin position="1"/>
        <end position="73"/>
    </location>
</feature>
<feature type="compositionally biased region" description="Polar residues" evidence="1">
    <location>
        <begin position="23"/>
        <end position="39"/>
    </location>
</feature>
<evidence type="ECO:0000256" key="1">
    <source>
        <dbReference type="SAM" id="MobiDB-lite"/>
    </source>
</evidence>
<dbReference type="EMBL" id="LKCW01000007">
    <property type="protein sequence ID" value="KPM45520.1"/>
    <property type="molecule type" value="Genomic_DNA"/>
</dbReference>
<dbReference type="GO" id="GO:0005783">
    <property type="term" value="C:endoplasmic reticulum"/>
    <property type="evidence" value="ECO:0007669"/>
    <property type="project" value="TreeGrafter"/>
</dbReference>
<feature type="compositionally biased region" description="Basic and acidic residues" evidence="1">
    <location>
        <begin position="290"/>
        <end position="301"/>
    </location>
</feature>
<dbReference type="AlphaFoldDB" id="A0A0P7BXJ7"/>
<dbReference type="PANTHER" id="PTHR39405:SF1">
    <property type="entry name" value="DSC E3 UBIQUITIN LIGASE COMPLEX SUBUNIT 4"/>
    <property type="match status" value="1"/>
</dbReference>
<dbReference type="OrthoDB" id="5428737at2759"/>
<dbReference type="InterPro" id="IPR013715">
    <property type="entry name" value="DUF1746"/>
</dbReference>
<name>A0A0P7BXJ7_9HYPO</name>
<feature type="region of interest" description="Disordered" evidence="1">
    <location>
        <begin position="234"/>
        <end position="307"/>
    </location>
</feature>
<evidence type="ECO:0000259" key="3">
    <source>
        <dbReference type="Pfam" id="PF08508"/>
    </source>
</evidence>
<dbReference type="Pfam" id="PF08508">
    <property type="entry name" value="DUF1746"/>
    <property type="match status" value="1"/>
</dbReference>
<evidence type="ECO:0000313" key="4">
    <source>
        <dbReference type="EMBL" id="KPM45520.1"/>
    </source>
</evidence>
<dbReference type="PANTHER" id="PTHR39405">
    <property type="entry name" value="DSC E3 UBIQUITIN LIGASE COMPLEX SUBUNIT 4"/>
    <property type="match status" value="1"/>
</dbReference>
<keyword evidence="5" id="KW-1185">Reference proteome</keyword>
<keyword evidence="2" id="KW-1133">Transmembrane helix</keyword>
<keyword evidence="2" id="KW-0472">Membrane</keyword>
<gene>
    <name evidence="4" type="ORF">AK830_g1062</name>
</gene>
<keyword evidence="2" id="KW-0812">Transmembrane</keyword>
<evidence type="ECO:0000313" key="5">
    <source>
        <dbReference type="Proteomes" id="UP000050424"/>
    </source>
</evidence>